<dbReference type="PANTHER" id="PTHR33542:SF3">
    <property type="entry name" value="SIROHYDROCHLORIN FERROCHELATASE, CHLOROPLASTIC"/>
    <property type="match status" value="1"/>
</dbReference>
<evidence type="ECO:0000256" key="1">
    <source>
        <dbReference type="ARBA" id="ARBA00022723"/>
    </source>
</evidence>
<dbReference type="Gene3D" id="3.40.50.1400">
    <property type="match status" value="2"/>
</dbReference>
<sequence>MQFNITKNSIDRFRRSALVLVGHGSTRTANSSLPTRHIAATLRQRALFAEVIACFWKERPLLQEALTVVTADEVFVVPNFSGVGYCTREVIPREMGLSGPLTEMSGANGRIRRIYYTPPVGTHPQLALLVHQWAEAVVTYYDLNRASLCLLLIGHGSRRPGGSSETAETLAVTLRRLWVGKVYTAYLAQEPMVTSWASFISARDILVVPLLIGIGLHGSEDLPPLFGLSAANLTATDHLPTAESALMHGRRIWYCHGISCHPAINDMILDQVRQISEQQIATRKELSPPSKDAFP</sequence>
<protein>
    <recommendedName>
        <fullName evidence="4">Sirohydrochlorin cobaltochelatase</fullName>
    </recommendedName>
</protein>
<evidence type="ECO:0008006" key="4">
    <source>
        <dbReference type="Google" id="ProtNLM"/>
    </source>
</evidence>
<evidence type="ECO:0000256" key="2">
    <source>
        <dbReference type="ARBA" id="ARBA00023239"/>
    </source>
</evidence>
<keyword evidence="1" id="KW-0479">Metal-binding</keyword>
<keyword evidence="2" id="KW-0456">Lyase</keyword>
<dbReference type="GO" id="GO:0046872">
    <property type="term" value="F:metal ion binding"/>
    <property type="evidence" value="ECO:0007669"/>
    <property type="project" value="UniProtKB-KW"/>
</dbReference>
<dbReference type="Pfam" id="PF01903">
    <property type="entry name" value="CbiX"/>
    <property type="match status" value="2"/>
</dbReference>
<dbReference type="CDD" id="cd03416">
    <property type="entry name" value="CbiX_SirB_N"/>
    <property type="match status" value="1"/>
</dbReference>
<dbReference type="SUPFAM" id="SSF53800">
    <property type="entry name" value="Chelatase"/>
    <property type="match status" value="1"/>
</dbReference>
<dbReference type="InterPro" id="IPR002762">
    <property type="entry name" value="CbiX-like"/>
</dbReference>
<proteinExistence type="predicted"/>
<gene>
    <name evidence="3" type="ORF">RIEGSTA812A_PEG_448</name>
</gene>
<dbReference type="EMBL" id="LR026963">
    <property type="protein sequence ID" value="VBB68975.1"/>
    <property type="molecule type" value="Genomic_DNA"/>
</dbReference>
<dbReference type="PANTHER" id="PTHR33542">
    <property type="entry name" value="SIROHYDROCHLORIN FERROCHELATASE, CHLOROPLASTIC"/>
    <property type="match status" value="1"/>
</dbReference>
<accession>A0A484H6J3</accession>
<name>A0A484H6J3_9ZZZZ</name>
<dbReference type="GO" id="GO:0016829">
    <property type="term" value="F:lyase activity"/>
    <property type="evidence" value="ECO:0007669"/>
    <property type="project" value="UniProtKB-KW"/>
</dbReference>
<evidence type="ECO:0000313" key="3">
    <source>
        <dbReference type="EMBL" id="VBB68975.1"/>
    </source>
</evidence>
<dbReference type="InterPro" id="IPR050963">
    <property type="entry name" value="Sirohydro_Cobaltochel/CbiX"/>
</dbReference>
<reference evidence="3" key="1">
    <citation type="submission" date="2018-10" db="EMBL/GenBank/DDBJ databases">
        <authorList>
            <person name="Gruber-Vodicka H."/>
            <person name="Jaeckle O."/>
        </authorList>
    </citation>
    <scope>NUCLEOTIDE SEQUENCE</scope>
</reference>
<dbReference type="AlphaFoldDB" id="A0A484H6J3"/>
<organism evidence="3">
    <name type="scientific">invertebrate metagenome</name>
    <dbReference type="NCBI Taxonomy" id="1711999"/>
    <lineage>
        <taxon>unclassified sequences</taxon>
        <taxon>metagenomes</taxon>
        <taxon>organismal metagenomes</taxon>
    </lineage>
</organism>